<proteinExistence type="predicted"/>
<gene>
    <name evidence="1" type="ORF">B7O98_08735</name>
</gene>
<dbReference type="Proteomes" id="UP000244093">
    <property type="component" value="Unassembled WGS sequence"/>
</dbReference>
<organism evidence="1 2">
    <name type="scientific">Zestosphaera tikiterensis</name>
    <dbReference type="NCBI Taxonomy" id="1973259"/>
    <lineage>
        <taxon>Archaea</taxon>
        <taxon>Thermoproteota</taxon>
        <taxon>Thermoprotei</taxon>
        <taxon>Desulfurococcales</taxon>
        <taxon>Desulfurococcaceae</taxon>
        <taxon>Zestosphaera</taxon>
    </lineage>
</organism>
<evidence type="ECO:0000313" key="2">
    <source>
        <dbReference type="Proteomes" id="UP000244093"/>
    </source>
</evidence>
<sequence length="558" mass="64761">MLRLIANVFNKSPASVKRYILTQAFKTLPKVIRVSRRIPLLNPFAGIIIENHTPFQLLSLSRTTRLSYVSEGMYTGRIIYINGPIPVTELGLQCSGESRERCELLYSTKIKGILNELENNIYNLNLKSPPESRFMRAFIHEYVHWMILRGTSLATLVDALSWKERLDLIYLLEKFHRFTGFPRENGGNGIGRNETFNELKKLENAVREFSKNPDHVEVFRDFLTHHLFLRGFYSSIIGIVVEPVTWVLVEPEFVNRRDEYLRIYFQDDALRKYATEILNLSEDFLNKGGNKGKLVEIAKTSLDIPLNLVDRYRLEIGLHHLPEEIKKRFELGLKGEYIETSTNEEKRLTTVLHYILYERYEVNAKVIRLLSEIIAEEPEVFDYLASRFASLVSLASQRTYENATVFTRVCWDGNCEILRYDPLAEPTLSREEGGMRGVHVKRTNREFGTLEDLVGDLPLTMRTAFEILYLLSLGEQDEVLEKGRVLMGDEFKRYCEVIKELKELISTEDPNKSVAGEILDLSSFDEYHFELFLKLWLYLVLRLGRALNKLSGLHGMFF</sequence>
<name>A0A2R7Y2Q7_9CREN</name>
<comment type="caution">
    <text evidence="1">The sequence shown here is derived from an EMBL/GenBank/DDBJ whole genome shotgun (WGS) entry which is preliminary data.</text>
</comment>
<accession>A0A2R7Y2Q7</accession>
<reference evidence="1 2" key="1">
    <citation type="journal article" date="2018" name="Syst. Appl. Microbiol.">
        <title>A new symbiotic nanoarchaeote (Candidatus Nanoclepta minutus) and its host (Zestosphaera tikiterensis gen. nov., sp. nov.) from a New Zealand hot spring.</title>
        <authorList>
            <person name="St John E."/>
            <person name="Liu Y."/>
            <person name="Podar M."/>
            <person name="Stott M.B."/>
            <person name="Meneghin J."/>
            <person name="Chen Z."/>
            <person name="Lagutin K."/>
            <person name="Mitchell K."/>
            <person name="Reysenbach A.L."/>
        </authorList>
    </citation>
    <scope>NUCLEOTIDE SEQUENCE [LARGE SCALE GENOMIC DNA]</scope>
    <source>
        <strain evidence="1">NZ3</strain>
    </source>
</reference>
<protein>
    <submittedName>
        <fullName evidence="1">Uncharacterized protein</fullName>
    </submittedName>
</protein>
<evidence type="ECO:0000313" key="1">
    <source>
        <dbReference type="EMBL" id="PUA31699.1"/>
    </source>
</evidence>
<dbReference type="AlphaFoldDB" id="A0A2R7Y2Q7"/>
<dbReference type="EMBL" id="NBVN01000007">
    <property type="protein sequence ID" value="PUA31699.1"/>
    <property type="molecule type" value="Genomic_DNA"/>
</dbReference>